<dbReference type="InterPro" id="IPR036188">
    <property type="entry name" value="FAD/NAD-bd_sf"/>
</dbReference>
<dbReference type="InterPro" id="IPR055275">
    <property type="entry name" value="Ferredox_Rdtase"/>
</dbReference>
<feature type="binding site" evidence="9">
    <location>
        <position position="391"/>
    </location>
    <ligand>
        <name>FAD</name>
        <dbReference type="ChEBI" id="CHEBI:57692"/>
    </ligand>
</feature>
<name>A0A3N4M4M3_9PEZI</name>
<feature type="binding site" evidence="10">
    <location>
        <position position="213"/>
    </location>
    <ligand>
        <name>NADP(+)</name>
        <dbReference type="ChEBI" id="CHEBI:58349"/>
    </ligand>
</feature>
<keyword evidence="7" id="KW-0560">Oxidoreductase</keyword>
<accession>A0A3N4M4M3</accession>
<evidence type="ECO:0000256" key="6">
    <source>
        <dbReference type="ARBA" id="ARBA00022857"/>
    </source>
</evidence>
<comment type="catalytic activity">
    <reaction evidence="8">
        <text>2 reduced [adrenodoxin] + NADP(+) + H(+) = 2 oxidized [adrenodoxin] + NADPH</text>
        <dbReference type="Rhea" id="RHEA:42312"/>
        <dbReference type="Rhea" id="RHEA-COMP:9998"/>
        <dbReference type="Rhea" id="RHEA-COMP:9999"/>
        <dbReference type="ChEBI" id="CHEBI:15378"/>
        <dbReference type="ChEBI" id="CHEBI:33737"/>
        <dbReference type="ChEBI" id="CHEBI:33738"/>
        <dbReference type="ChEBI" id="CHEBI:57783"/>
        <dbReference type="ChEBI" id="CHEBI:58349"/>
        <dbReference type="EC" id="1.18.1.6"/>
    </reaction>
</comment>
<feature type="binding site" evidence="10">
    <location>
        <begin position="157"/>
        <end position="160"/>
    </location>
    <ligand>
        <name>NADP(+)</name>
        <dbReference type="ChEBI" id="CHEBI:58349"/>
    </ligand>
</feature>
<feature type="non-terminal residue" evidence="11">
    <location>
        <position position="491"/>
    </location>
</feature>
<comment type="cofactor">
    <cofactor evidence="1 9">
        <name>FAD</name>
        <dbReference type="ChEBI" id="CHEBI:57692"/>
    </cofactor>
</comment>
<keyword evidence="4" id="KW-0285">Flavoprotein</keyword>
<feature type="binding site" evidence="9">
    <location>
        <begin position="398"/>
        <end position="400"/>
    </location>
    <ligand>
        <name>FAD</name>
        <dbReference type="ChEBI" id="CHEBI:57692"/>
    </ligand>
</feature>
<evidence type="ECO:0000256" key="4">
    <source>
        <dbReference type="ARBA" id="ARBA00022630"/>
    </source>
</evidence>
<reference evidence="11 12" key="1">
    <citation type="journal article" date="2018" name="Nat. Ecol. Evol.">
        <title>Pezizomycetes genomes reveal the molecular basis of ectomycorrhizal truffle lifestyle.</title>
        <authorList>
            <person name="Murat C."/>
            <person name="Payen T."/>
            <person name="Noel B."/>
            <person name="Kuo A."/>
            <person name="Morin E."/>
            <person name="Chen J."/>
            <person name="Kohler A."/>
            <person name="Krizsan K."/>
            <person name="Balestrini R."/>
            <person name="Da Silva C."/>
            <person name="Montanini B."/>
            <person name="Hainaut M."/>
            <person name="Levati E."/>
            <person name="Barry K.W."/>
            <person name="Belfiori B."/>
            <person name="Cichocki N."/>
            <person name="Clum A."/>
            <person name="Dockter R.B."/>
            <person name="Fauchery L."/>
            <person name="Guy J."/>
            <person name="Iotti M."/>
            <person name="Le Tacon F."/>
            <person name="Lindquist E.A."/>
            <person name="Lipzen A."/>
            <person name="Malagnac F."/>
            <person name="Mello A."/>
            <person name="Molinier V."/>
            <person name="Miyauchi S."/>
            <person name="Poulain J."/>
            <person name="Riccioni C."/>
            <person name="Rubini A."/>
            <person name="Sitrit Y."/>
            <person name="Splivallo R."/>
            <person name="Traeger S."/>
            <person name="Wang M."/>
            <person name="Zifcakova L."/>
            <person name="Wipf D."/>
            <person name="Zambonelli A."/>
            <person name="Paolocci F."/>
            <person name="Nowrousian M."/>
            <person name="Ottonello S."/>
            <person name="Baldrian P."/>
            <person name="Spatafora J.W."/>
            <person name="Henrissat B."/>
            <person name="Nagy L.G."/>
            <person name="Aury J.M."/>
            <person name="Wincker P."/>
            <person name="Grigoriev I.V."/>
            <person name="Bonfante P."/>
            <person name="Martin F.M."/>
        </authorList>
    </citation>
    <scope>NUCLEOTIDE SEQUENCE [LARGE SCALE GENOMIC DNA]</scope>
    <source>
        <strain evidence="11 12">ATCC MYA-4762</strain>
    </source>
</reference>
<feature type="binding site" evidence="9">
    <location>
        <position position="14"/>
    </location>
    <ligand>
        <name>FAD</name>
        <dbReference type="ChEBI" id="CHEBI:57692"/>
    </ligand>
</feature>
<evidence type="ECO:0000256" key="7">
    <source>
        <dbReference type="ARBA" id="ARBA00023002"/>
    </source>
</evidence>
<protein>
    <recommendedName>
        <fullName evidence="3">adrenodoxin-NADP(+) reductase</fullName>
        <ecNumber evidence="3">1.18.1.6</ecNumber>
    </recommendedName>
</protein>
<dbReference type="AlphaFoldDB" id="A0A3N4M4M3"/>
<dbReference type="PRINTS" id="PR00419">
    <property type="entry name" value="ADXRDTASE"/>
</dbReference>
<evidence type="ECO:0000256" key="5">
    <source>
        <dbReference type="ARBA" id="ARBA00022827"/>
    </source>
</evidence>
<dbReference type="Proteomes" id="UP000267821">
    <property type="component" value="Unassembled WGS sequence"/>
</dbReference>
<dbReference type="Gene3D" id="3.50.50.60">
    <property type="entry name" value="FAD/NAD(P)-binding domain"/>
    <property type="match status" value="1"/>
</dbReference>
<evidence type="ECO:0000256" key="9">
    <source>
        <dbReference type="PIRSR" id="PIRSR000362-1"/>
    </source>
</evidence>
<keyword evidence="12" id="KW-1185">Reference proteome</keyword>
<dbReference type="FunCoup" id="A0A3N4M4M3">
    <property type="interactions" value="575"/>
</dbReference>
<dbReference type="GO" id="GO:0016491">
    <property type="term" value="F:oxidoreductase activity"/>
    <property type="evidence" value="ECO:0007669"/>
    <property type="project" value="UniProtKB-KW"/>
</dbReference>
<proteinExistence type="inferred from homology"/>
<dbReference type="EC" id="1.18.1.6" evidence="3"/>
<dbReference type="PANTHER" id="PTHR48467">
    <property type="entry name" value="GLUTAMATE SYNTHASE 1 [NADH], CHLOROPLASTIC-LIKE"/>
    <property type="match status" value="1"/>
</dbReference>
<dbReference type="PANTHER" id="PTHR48467:SF1">
    <property type="entry name" value="GLUTAMATE SYNTHASE 1 [NADH], CHLOROPLASTIC-LIKE"/>
    <property type="match status" value="1"/>
</dbReference>
<keyword evidence="5 9" id="KW-0274">FAD</keyword>
<dbReference type="STRING" id="1051890.A0A3N4M4M3"/>
<evidence type="ECO:0000313" key="12">
    <source>
        <dbReference type="Proteomes" id="UP000267821"/>
    </source>
</evidence>
<feature type="binding site" evidence="9">
    <location>
        <position position="35"/>
    </location>
    <ligand>
        <name>FAD</name>
        <dbReference type="ChEBI" id="CHEBI:57692"/>
    </ligand>
</feature>
<feature type="binding site" evidence="9">
    <location>
        <position position="43"/>
    </location>
    <ligand>
        <name>FAD</name>
        <dbReference type="ChEBI" id="CHEBI:57692"/>
    </ligand>
</feature>
<feature type="binding site" evidence="10">
    <location>
        <position position="398"/>
    </location>
    <ligand>
        <name>NADP(+)</name>
        <dbReference type="ChEBI" id="CHEBI:58349"/>
    </ligand>
</feature>
<dbReference type="OrthoDB" id="333024at2759"/>
<evidence type="ECO:0000256" key="10">
    <source>
        <dbReference type="PIRSR" id="PIRSR000362-2"/>
    </source>
</evidence>
<dbReference type="InParanoid" id="A0A3N4M4M3"/>
<evidence type="ECO:0000313" key="11">
    <source>
        <dbReference type="EMBL" id="RPB28908.1"/>
    </source>
</evidence>
<evidence type="ECO:0000256" key="3">
    <source>
        <dbReference type="ARBA" id="ARBA00013219"/>
    </source>
</evidence>
<sequence length="491" mass="54129">DAPLRMAIIGAGPAGFYTAYRVLTKLPTAHIDMYESLPVPYGLVRFGVAPDHPEVKNCQDKFAEVASHPNFQYLGNIPIGFPEEKGVLPLESIVPHYNALVLSYGASRDKKLNIPGEDTLKGIYSARDFVGWYNGNPENRDLDPELENAEEAVVIGQGNVALDVTRMLLSGVDRLRGTDVTEYALENLARSRVKRVRVVGRRGPMQASFTIKELRELLTLPSVSFHPIPSPPPPPPTLTSTFPRPQKRILEILHRHNTPPSLSVPVEKSWSLDFLLTPTHFHSHPISPTHLSSIQFQRTLLPPPPLAYSPSAPTTLAPSHTTLLTQLAFKSIGYLSLPLPGSSHLGIPFNPKLGLIPNENGRVVIPEETGPDEGFKEIGTIRVPGVYAAGWVKRGPTGVIASTMFDAFETGDAVVEDWISGREFMGYVGGGEEGEKRGWKALEGEAKGKGVRKVGWEEWRRIEEAERERGKRKGKEREKFGTVEEMLGVLE</sequence>
<dbReference type="Gene3D" id="3.40.50.720">
    <property type="entry name" value="NAD(P)-binding Rossmann-like Domain"/>
    <property type="match status" value="1"/>
</dbReference>
<evidence type="ECO:0000256" key="8">
    <source>
        <dbReference type="ARBA" id="ARBA00048933"/>
    </source>
</evidence>
<comment type="similarity">
    <text evidence="2">Belongs to the ferredoxin--NADP reductase type 1 family.</text>
</comment>
<dbReference type="EMBL" id="ML121528">
    <property type="protein sequence ID" value="RPB28908.1"/>
    <property type="molecule type" value="Genomic_DNA"/>
</dbReference>
<dbReference type="InterPro" id="IPR021163">
    <property type="entry name" value="Ferredox_Rdtase_adrenod"/>
</dbReference>
<organism evidence="11 12">
    <name type="scientific">Terfezia boudieri ATCC MYA-4762</name>
    <dbReference type="NCBI Taxonomy" id="1051890"/>
    <lineage>
        <taxon>Eukaryota</taxon>
        <taxon>Fungi</taxon>
        <taxon>Dikarya</taxon>
        <taxon>Ascomycota</taxon>
        <taxon>Pezizomycotina</taxon>
        <taxon>Pezizomycetes</taxon>
        <taxon>Pezizales</taxon>
        <taxon>Pezizaceae</taxon>
        <taxon>Terfezia</taxon>
    </lineage>
</organism>
<evidence type="ECO:0000256" key="2">
    <source>
        <dbReference type="ARBA" id="ARBA00008312"/>
    </source>
</evidence>
<dbReference type="SUPFAM" id="SSF51971">
    <property type="entry name" value="Nucleotide-binding domain"/>
    <property type="match status" value="1"/>
</dbReference>
<gene>
    <name evidence="11" type="ORF">L211DRAFT_773783</name>
</gene>
<dbReference type="PIRSF" id="PIRSF000362">
    <property type="entry name" value="FNR"/>
    <property type="match status" value="1"/>
</dbReference>
<feature type="non-terminal residue" evidence="11">
    <location>
        <position position="1"/>
    </location>
</feature>
<evidence type="ECO:0000256" key="1">
    <source>
        <dbReference type="ARBA" id="ARBA00001974"/>
    </source>
</evidence>
<feature type="binding site" evidence="9">
    <location>
        <position position="79"/>
    </location>
    <ligand>
        <name>FAD</name>
        <dbReference type="ChEBI" id="CHEBI:57692"/>
    </ligand>
</feature>
<feature type="binding site" evidence="10">
    <location>
        <begin position="201"/>
        <end position="202"/>
    </location>
    <ligand>
        <name>NADP(+)</name>
        <dbReference type="ChEBI" id="CHEBI:58349"/>
    </ligand>
</feature>
<keyword evidence="6 10" id="KW-0521">NADP</keyword>